<dbReference type="PANTHER" id="PTHR15950:SF15">
    <property type="entry name" value="PROTEIN VESTIGIAL"/>
    <property type="match status" value="1"/>
</dbReference>
<dbReference type="GO" id="GO:0005634">
    <property type="term" value="C:nucleus"/>
    <property type="evidence" value="ECO:0007669"/>
    <property type="project" value="UniProtKB-SubCell"/>
</dbReference>
<proteinExistence type="predicted"/>
<dbReference type="PANTHER" id="PTHR15950">
    <property type="entry name" value="TRANSCRIPTION COFACTOR VESTIGIAL-LIKE PROTEIN"/>
    <property type="match status" value="1"/>
</dbReference>
<keyword evidence="7" id="KW-1185">Reference proteome</keyword>
<feature type="compositionally biased region" description="Basic and acidic residues" evidence="5">
    <location>
        <begin position="51"/>
        <end position="62"/>
    </location>
</feature>
<dbReference type="Proteomes" id="UP001347796">
    <property type="component" value="Unassembled WGS sequence"/>
</dbReference>
<comment type="caution">
    <text evidence="6">The sequence shown here is derived from an EMBL/GenBank/DDBJ whole genome shotgun (WGS) entry which is preliminary data.</text>
</comment>
<accession>A0AAN8J7Q7</accession>
<keyword evidence="3" id="KW-0804">Transcription</keyword>
<dbReference type="InterPro" id="IPR011520">
    <property type="entry name" value="Vg_fam"/>
</dbReference>
<evidence type="ECO:0000256" key="4">
    <source>
        <dbReference type="ARBA" id="ARBA00023242"/>
    </source>
</evidence>
<evidence type="ECO:0000256" key="1">
    <source>
        <dbReference type="ARBA" id="ARBA00004123"/>
    </source>
</evidence>
<dbReference type="GO" id="GO:0006355">
    <property type="term" value="P:regulation of DNA-templated transcription"/>
    <property type="evidence" value="ECO:0007669"/>
    <property type="project" value="InterPro"/>
</dbReference>
<evidence type="ECO:0000256" key="2">
    <source>
        <dbReference type="ARBA" id="ARBA00023015"/>
    </source>
</evidence>
<name>A0AAN8J7Q7_PATCE</name>
<feature type="compositionally biased region" description="Polar residues" evidence="5">
    <location>
        <begin position="34"/>
        <end position="50"/>
    </location>
</feature>
<keyword evidence="4" id="KW-0539">Nucleus</keyword>
<reference evidence="6 7" key="1">
    <citation type="submission" date="2024-01" db="EMBL/GenBank/DDBJ databases">
        <title>The genome of the rayed Mediterranean limpet Patella caerulea (Linnaeus, 1758).</title>
        <authorList>
            <person name="Anh-Thu Weber A."/>
            <person name="Halstead-Nussloch G."/>
        </authorList>
    </citation>
    <scope>NUCLEOTIDE SEQUENCE [LARGE SCALE GENOMIC DNA]</scope>
    <source>
        <strain evidence="6">AATW-2023a</strain>
        <tissue evidence="6">Whole specimen</tissue>
    </source>
</reference>
<sequence>MSCAEVMYQFYSPYFPYKSSAEESQKFSVPSMYDSHTSSTSGHFLDSNNSSRDKEAEIEKEQPQGSQYLNPNCLLLTYFSGDIASNVDEHFSKALSQPSSYTVDRQGSKHYGRTDSTLMCQRKLPPSFWNSAYQPASTSTSHSNFPLGAETYFPTSFYGFPKNWPYYSSQAHSYGQSAHGLSYSGMDSASRLNSHYSSLMMQSPSLSGRLDTRHSQYDLGKGADAFPSSYYSMGRFGADVASTMGMESGIAGLDLPGQHTKKELYW</sequence>
<protein>
    <recommendedName>
        <fullName evidence="8">Transcription cofactor vestigial-like protein 2</fullName>
    </recommendedName>
</protein>
<organism evidence="6 7">
    <name type="scientific">Patella caerulea</name>
    <name type="common">Rayed Mediterranean limpet</name>
    <dbReference type="NCBI Taxonomy" id="87958"/>
    <lineage>
        <taxon>Eukaryota</taxon>
        <taxon>Metazoa</taxon>
        <taxon>Spiralia</taxon>
        <taxon>Lophotrochozoa</taxon>
        <taxon>Mollusca</taxon>
        <taxon>Gastropoda</taxon>
        <taxon>Patellogastropoda</taxon>
        <taxon>Patelloidea</taxon>
        <taxon>Patellidae</taxon>
        <taxon>Patella</taxon>
    </lineage>
</organism>
<dbReference type="Pfam" id="PF07545">
    <property type="entry name" value="Vg_Tdu"/>
    <property type="match status" value="1"/>
</dbReference>
<evidence type="ECO:0000256" key="5">
    <source>
        <dbReference type="SAM" id="MobiDB-lite"/>
    </source>
</evidence>
<evidence type="ECO:0000313" key="6">
    <source>
        <dbReference type="EMBL" id="KAK6170089.1"/>
    </source>
</evidence>
<dbReference type="AlphaFoldDB" id="A0AAN8J7Q7"/>
<evidence type="ECO:0000256" key="3">
    <source>
        <dbReference type="ARBA" id="ARBA00023163"/>
    </source>
</evidence>
<evidence type="ECO:0008006" key="8">
    <source>
        <dbReference type="Google" id="ProtNLM"/>
    </source>
</evidence>
<dbReference type="EMBL" id="JAZGQO010000014">
    <property type="protein sequence ID" value="KAK6170089.1"/>
    <property type="molecule type" value="Genomic_DNA"/>
</dbReference>
<feature type="region of interest" description="Disordered" evidence="5">
    <location>
        <begin position="28"/>
        <end position="64"/>
    </location>
</feature>
<evidence type="ECO:0000313" key="7">
    <source>
        <dbReference type="Proteomes" id="UP001347796"/>
    </source>
</evidence>
<gene>
    <name evidence="6" type="ORF">SNE40_018567</name>
</gene>
<keyword evidence="2" id="KW-0805">Transcription regulation</keyword>
<comment type="subcellular location">
    <subcellularLocation>
        <location evidence="1">Nucleus</location>
    </subcellularLocation>
</comment>